<dbReference type="SMART" id="SM00342">
    <property type="entry name" value="HTH_ARAC"/>
    <property type="match status" value="1"/>
</dbReference>
<dbReference type="SUPFAM" id="SSF46689">
    <property type="entry name" value="Homeodomain-like"/>
    <property type="match status" value="2"/>
</dbReference>
<dbReference type="PANTHER" id="PTHR43280:SF2">
    <property type="entry name" value="HTH-TYPE TRANSCRIPTIONAL REGULATOR EXSA"/>
    <property type="match status" value="1"/>
</dbReference>
<dbReference type="InterPro" id="IPR018060">
    <property type="entry name" value="HTH_AraC"/>
</dbReference>
<dbReference type="PROSITE" id="PS00041">
    <property type="entry name" value="HTH_ARAC_FAMILY_1"/>
    <property type="match status" value="1"/>
</dbReference>
<dbReference type="EMBL" id="JAGIKV010000007">
    <property type="protein sequence ID" value="MBP2245778.1"/>
    <property type="molecule type" value="Genomic_DNA"/>
</dbReference>
<sequence length="268" mass="30982">MDFQLRSVVSYDMVVREKKHLFDLSLRRQIAIFEVMDALEISVFSKTVQVKAGAVLLANKIRLQNYDKPVLKMRGIIFGSDLLERLPSCHILSENGSKHYDLAVSLLNRTVESREDIEIAERDFLEVYSSYYQTNLANMMRPETDREDSVKRNLVMICKYIQNNYEKPITLQFLADMVGYNPVYLCNLFSKVFNVSPLKYLQQIRVDKAQEYVTKTDLPISEITTKLGYSSSTQFSAMYKKKVGKSPTEHRNQFRSNKGDLPLSIQST</sequence>
<evidence type="ECO:0000313" key="7">
    <source>
        <dbReference type="Proteomes" id="UP000810207"/>
    </source>
</evidence>
<feature type="region of interest" description="Disordered" evidence="4">
    <location>
        <begin position="244"/>
        <end position="268"/>
    </location>
</feature>
<keyword evidence="7" id="KW-1185">Reference proteome</keyword>
<accession>A0ABS4RSB5</accession>
<gene>
    <name evidence="6" type="ORF">J2Z28_002396</name>
</gene>
<keyword evidence="2" id="KW-0238">DNA-binding</keyword>
<evidence type="ECO:0000259" key="5">
    <source>
        <dbReference type="PROSITE" id="PS01124"/>
    </source>
</evidence>
<dbReference type="Pfam" id="PF12833">
    <property type="entry name" value="HTH_18"/>
    <property type="match status" value="1"/>
</dbReference>
<evidence type="ECO:0000256" key="3">
    <source>
        <dbReference type="ARBA" id="ARBA00023163"/>
    </source>
</evidence>
<keyword evidence="1" id="KW-0805">Transcription regulation</keyword>
<organism evidence="6 7">
    <name type="scientific">Paenibacillus xylanexedens</name>
    <dbReference type="NCBI Taxonomy" id="528191"/>
    <lineage>
        <taxon>Bacteria</taxon>
        <taxon>Bacillati</taxon>
        <taxon>Bacillota</taxon>
        <taxon>Bacilli</taxon>
        <taxon>Bacillales</taxon>
        <taxon>Paenibacillaceae</taxon>
        <taxon>Paenibacillus</taxon>
    </lineage>
</organism>
<dbReference type="PANTHER" id="PTHR43280">
    <property type="entry name" value="ARAC-FAMILY TRANSCRIPTIONAL REGULATOR"/>
    <property type="match status" value="1"/>
</dbReference>
<dbReference type="RefSeq" id="WP_053061648.1">
    <property type="nucleotide sequence ID" value="NZ_CBCSLC010000026.1"/>
</dbReference>
<protein>
    <submittedName>
        <fullName evidence="6">AraC-like DNA-binding protein</fullName>
    </submittedName>
</protein>
<dbReference type="Proteomes" id="UP000810207">
    <property type="component" value="Unassembled WGS sequence"/>
</dbReference>
<evidence type="ECO:0000256" key="2">
    <source>
        <dbReference type="ARBA" id="ARBA00023125"/>
    </source>
</evidence>
<feature type="domain" description="HTH araC/xylS-type" evidence="5">
    <location>
        <begin position="155"/>
        <end position="253"/>
    </location>
</feature>
<dbReference type="Gene3D" id="1.10.10.60">
    <property type="entry name" value="Homeodomain-like"/>
    <property type="match status" value="2"/>
</dbReference>
<evidence type="ECO:0000256" key="4">
    <source>
        <dbReference type="SAM" id="MobiDB-lite"/>
    </source>
</evidence>
<dbReference type="InterPro" id="IPR020449">
    <property type="entry name" value="Tscrpt_reg_AraC-type_HTH"/>
</dbReference>
<dbReference type="PROSITE" id="PS01124">
    <property type="entry name" value="HTH_ARAC_FAMILY_2"/>
    <property type="match status" value="1"/>
</dbReference>
<dbReference type="PRINTS" id="PR00032">
    <property type="entry name" value="HTHARAC"/>
</dbReference>
<evidence type="ECO:0000313" key="6">
    <source>
        <dbReference type="EMBL" id="MBP2245778.1"/>
    </source>
</evidence>
<keyword evidence="3" id="KW-0804">Transcription</keyword>
<reference evidence="6 7" key="1">
    <citation type="submission" date="2021-03" db="EMBL/GenBank/DDBJ databases">
        <title>Genomic Encyclopedia of Type Strains, Phase IV (KMG-IV): sequencing the most valuable type-strain genomes for metagenomic binning, comparative biology and taxonomic classification.</title>
        <authorList>
            <person name="Goeker M."/>
        </authorList>
    </citation>
    <scope>NUCLEOTIDE SEQUENCE [LARGE SCALE GENOMIC DNA]</scope>
    <source>
        <strain evidence="6 7">DSM 21292</strain>
    </source>
</reference>
<name>A0ABS4RSB5_PAEXY</name>
<comment type="caution">
    <text evidence="6">The sequence shown here is derived from an EMBL/GenBank/DDBJ whole genome shotgun (WGS) entry which is preliminary data.</text>
</comment>
<dbReference type="InterPro" id="IPR018062">
    <property type="entry name" value="HTH_AraC-typ_CS"/>
</dbReference>
<evidence type="ECO:0000256" key="1">
    <source>
        <dbReference type="ARBA" id="ARBA00023015"/>
    </source>
</evidence>
<proteinExistence type="predicted"/>
<dbReference type="InterPro" id="IPR009057">
    <property type="entry name" value="Homeodomain-like_sf"/>
</dbReference>